<dbReference type="InterPro" id="IPR044103">
    <property type="entry name" value="GAT_LSB5"/>
</dbReference>
<evidence type="ECO:0000259" key="2">
    <source>
        <dbReference type="PROSITE" id="PS50179"/>
    </source>
</evidence>
<dbReference type="EMBL" id="KN825129">
    <property type="protein sequence ID" value="KIK94112.1"/>
    <property type="molecule type" value="Genomic_DNA"/>
</dbReference>
<dbReference type="InParanoid" id="A0A0D0DAF3"/>
<name>A0A0D0DAF3_9AGAM</name>
<protein>
    <recommendedName>
        <fullName evidence="2">VHS domain-containing protein</fullName>
    </recommendedName>
</protein>
<feature type="domain" description="VHS" evidence="2">
    <location>
        <begin position="1"/>
        <end position="64"/>
    </location>
</feature>
<organism evidence="3 4">
    <name type="scientific">Paxillus rubicundulus Ve08.2h10</name>
    <dbReference type="NCBI Taxonomy" id="930991"/>
    <lineage>
        <taxon>Eukaryota</taxon>
        <taxon>Fungi</taxon>
        <taxon>Dikarya</taxon>
        <taxon>Basidiomycota</taxon>
        <taxon>Agaricomycotina</taxon>
        <taxon>Agaricomycetes</taxon>
        <taxon>Agaricomycetidae</taxon>
        <taxon>Boletales</taxon>
        <taxon>Paxilineae</taxon>
        <taxon>Paxillaceae</taxon>
        <taxon>Paxillus</taxon>
    </lineage>
</organism>
<dbReference type="STRING" id="930991.A0A0D0DAF3"/>
<dbReference type="InterPro" id="IPR008942">
    <property type="entry name" value="ENTH_VHS"/>
</dbReference>
<dbReference type="GO" id="GO:0007034">
    <property type="term" value="P:vacuolar transport"/>
    <property type="evidence" value="ECO:0007669"/>
    <property type="project" value="UniProtKB-ARBA"/>
</dbReference>
<proteinExistence type="predicted"/>
<dbReference type="SUPFAM" id="SSF48464">
    <property type="entry name" value="ENTH/VHS domain"/>
    <property type="match status" value="1"/>
</dbReference>
<accession>A0A0D0DAF3</accession>
<dbReference type="PROSITE" id="PS50179">
    <property type="entry name" value="VHS"/>
    <property type="match status" value="1"/>
</dbReference>
<dbReference type="SUPFAM" id="SSF89009">
    <property type="entry name" value="GAT-like domain"/>
    <property type="match status" value="1"/>
</dbReference>
<sequence>MENGEPKFQTIFVDDSLIDAIKYLASDSLADTKVKKKLLSVLASWNAQFKNDPSMYTVAGLYRQCRPIDRRSHAQSNSADLDSLYNAGLSRINEKEAAKQRAKQEKEATKEKARKAEEEARKKKNRPRKTRFNFETEKPQILTSVANGSQASSNLTNALTLVDAHKEKIETNARVQECLQSANAARKSIVRYIQLVENEEIIGTLIETNDRIISALQMYNTLSASDHPQDPSAEIQSGMDAVTITPSELSKLQHQQRAVVENARHQHSEFPGNDSDDREEVGSSSGYVHPDLQDLSFGTLESEQGSLPPPIKPSSLHAPSSEAVWDKNRGSLSDFSDYESEDERWMTHQAGPSSHTPSRGNHVEDPFADPFV</sequence>
<dbReference type="GO" id="GO:0007015">
    <property type="term" value="P:actin filament organization"/>
    <property type="evidence" value="ECO:0007669"/>
    <property type="project" value="InterPro"/>
</dbReference>
<dbReference type="FunCoup" id="A0A0D0DAF3">
    <property type="interactions" value="18"/>
</dbReference>
<dbReference type="GO" id="GO:0043130">
    <property type="term" value="F:ubiquitin binding"/>
    <property type="evidence" value="ECO:0007669"/>
    <property type="project" value="InterPro"/>
</dbReference>
<reference evidence="3 4" key="1">
    <citation type="submission" date="2014-04" db="EMBL/GenBank/DDBJ databases">
        <authorList>
            <consortium name="DOE Joint Genome Institute"/>
            <person name="Kuo A."/>
            <person name="Kohler A."/>
            <person name="Jargeat P."/>
            <person name="Nagy L.G."/>
            <person name="Floudas D."/>
            <person name="Copeland A."/>
            <person name="Barry K.W."/>
            <person name="Cichocki N."/>
            <person name="Veneault-Fourrey C."/>
            <person name="LaButti K."/>
            <person name="Lindquist E.A."/>
            <person name="Lipzen A."/>
            <person name="Lundell T."/>
            <person name="Morin E."/>
            <person name="Murat C."/>
            <person name="Sun H."/>
            <person name="Tunlid A."/>
            <person name="Henrissat B."/>
            <person name="Grigoriev I.V."/>
            <person name="Hibbett D.S."/>
            <person name="Martin F."/>
            <person name="Nordberg H.P."/>
            <person name="Cantor M.N."/>
            <person name="Hua S.X."/>
        </authorList>
    </citation>
    <scope>NUCLEOTIDE SEQUENCE [LARGE SCALE GENOMIC DNA]</scope>
    <source>
        <strain evidence="3 4">Ve08.2h10</strain>
    </source>
</reference>
<dbReference type="InterPro" id="IPR045007">
    <property type="entry name" value="LSB5"/>
</dbReference>
<dbReference type="Gene3D" id="1.20.58.160">
    <property type="match status" value="1"/>
</dbReference>
<dbReference type="OrthoDB" id="10068368at2759"/>
<evidence type="ECO:0000313" key="4">
    <source>
        <dbReference type="Proteomes" id="UP000054538"/>
    </source>
</evidence>
<dbReference type="InterPro" id="IPR002014">
    <property type="entry name" value="VHS_dom"/>
</dbReference>
<feature type="non-terminal residue" evidence="3">
    <location>
        <position position="1"/>
    </location>
</feature>
<gene>
    <name evidence="3" type="ORF">PAXRUDRAFT_828319</name>
</gene>
<feature type="region of interest" description="Disordered" evidence="1">
    <location>
        <begin position="249"/>
        <end position="372"/>
    </location>
</feature>
<dbReference type="PANTHER" id="PTHR47789">
    <property type="entry name" value="LAS SEVENTEEN-BINDING PROTEIN 5"/>
    <property type="match status" value="1"/>
</dbReference>
<keyword evidence="4" id="KW-1185">Reference proteome</keyword>
<feature type="compositionally biased region" description="Basic and acidic residues" evidence="1">
    <location>
        <begin position="95"/>
        <end position="121"/>
    </location>
</feature>
<evidence type="ECO:0000256" key="1">
    <source>
        <dbReference type="SAM" id="MobiDB-lite"/>
    </source>
</evidence>
<feature type="region of interest" description="Disordered" evidence="1">
    <location>
        <begin position="95"/>
        <end position="130"/>
    </location>
</feature>
<dbReference type="GO" id="GO:0035091">
    <property type="term" value="F:phosphatidylinositol binding"/>
    <property type="evidence" value="ECO:0007669"/>
    <property type="project" value="InterPro"/>
</dbReference>
<dbReference type="GO" id="GO:0051666">
    <property type="term" value="P:actin cortical patch localization"/>
    <property type="evidence" value="ECO:0007669"/>
    <property type="project" value="TreeGrafter"/>
</dbReference>
<dbReference type="GO" id="GO:0006897">
    <property type="term" value="P:endocytosis"/>
    <property type="evidence" value="ECO:0007669"/>
    <property type="project" value="InterPro"/>
</dbReference>
<dbReference type="Proteomes" id="UP000054538">
    <property type="component" value="Unassembled WGS sequence"/>
</dbReference>
<dbReference type="HOGENOM" id="CLU_036827_3_1_1"/>
<dbReference type="AlphaFoldDB" id="A0A0D0DAF3"/>
<dbReference type="Gene3D" id="1.25.40.90">
    <property type="match status" value="1"/>
</dbReference>
<evidence type="ECO:0000313" key="3">
    <source>
        <dbReference type="EMBL" id="KIK94112.1"/>
    </source>
</evidence>
<dbReference type="InterPro" id="IPR038425">
    <property type="entry name" value="GAT_sf"/>
</dbReference>
<dbReference type="PANTHER" id="PTHR47789:SF1">
    <property type="entry name" value="LAS SEVENTEEN-BINDING PROTEIN 5"/>
    <property type="match status" value="1"/>
</dbReference>
<dbReference type="CDD" id="cd14232">
    <property type="entry name" value="GAT_LSB5"/>
    <property type="match status" value="1"/>
</dbReference>
<dbReference type="GO" id="GO:0030479">
    <property type="term" value="C:actin cortical patch"/>
    <property type="evidence" value="ECO:0007669"/>
    <property type="project" value="TreeGrafter"/>
</dbReference>
<reference evidence="4" key="2">
    <citation type="submission" date="2015-01" db="EMBL/GenBank/DDBJ databases">
        <title>Evolutionary Origins and Diversification of the Mycorrhizal Mutualists.</title>
        <authorList>
            <consortium name="DOE Joint Genome Institute"/>
            <consortium name="Mycorrhizal Genomics Consortium"/>
            <person name="Kohler A."/>
            <person name="Kuo A."/>
            <person name="Nagy L.G."/>
            <person name="Floudas D."/>
            <person name="Copeland A."/>
            <person name="Barry K.W."/>
            <person name="Cichocki N."/>
            <person name="Veneault-Fourrey C."/>
            <person name="LaButti K."/>
            <person name="Lindquist E.A."/>
            <person name="Lipzen A."/>
            <person name="Lundell T."/>
            <person name="Morin E."/>
            <person name="Murat C."/>
            <person name="Riley R."/>
            <person name="Ohm R."/>
            <person name="Sun H."/>
            <person name="Tunlid A."/>
            <person name="Henrissat B."/>
            <person name="Grigoriev I.V."/>
            <person name="Hibbett D.S."/>
            <person name="Martin F."/>
        </authorList>
    </citation>
    <scope>NUCLEOTIDE SEQUENCE [LARGE SCALE GENOMIC DNA]</scope>
    <source>
        <strain evidence="4">Ve08.2h10</strain>
    </source>
</reference>
<feature type="compositionally biased region" description="Polar residues" evidence="1">
    <location>
        <begin position="350"/>
        <end position="359"/>
    </location>
</feature>